<evidence type="ECO:0000313" key="3">
    <source>
        <dbReference type="Proteomes" id="UP000581688"/>
    </source>
</evidence>
<keyword evidence="1" id="KW-0812">Transmembrane</keyword>
<reference evidence="2 3" key="1">
    <citation type="submission" date="2020-08" db="EMBL/GenBank/DDBJ databases">
        <title>Genomic Encyclopedia of Type Strains, Phase IV (KMG-IV): sequencing the most valuable type-strain genomes for metagenomic binning, comparative biology and taxonomic classification.</title>
        <authorList>
            <person name="Goeker M."/>
        </authorList>
    </citation>
    <scope>NUCLEOTIDE SEQUENCE [LARGE SCALE GENOMIC DNA]</scope>
    <source>
        <strain evidence="2 3">DSM 19612</strain>
    </source>
</reference>
<feature type="transmembrane region" description="Helical" evidence="1">
    <location>
        <begin position="124"/>
        <end position="146"/>
    </location>
</feature>
<feature type="transmembrane region" description="Helical" evidence="1">
    <location>
        <begin position="91"/>
        <end position="112"/>
    </location>
</feature>
<evidence type="ECO:0000313" key="2">
    <source>
        <dbReference type="EMBL" id="MBB6454742.1"/>
    </source>
</evidence>
<accession>A0A841Q902</accession>
<keyword evidence="3" id="KW-1185">Reference proteome</keyword>
<feature type="transmembrane region" description="Helical" evidence="1">
    <location>
        <begin position="53"/>
        <end position="71"/>
    </location>
</feature>
<gene>
    <name evidence="2" type="ORF">HNQ94_003231</name>
</gene>
<feature type="transmembrane region" description="Helical" evidence="1">
    <location>
        <begin position="152"/>
        <end position="175"/>
    </location>
</feature>
<dbReference type="RefSeq" id="WP_174497416.1">
    <property type="nucleotide sequence ID" value="NZ_CADDWK010000014.1"/>
</dbReference>
<sequence length="185" mass="21539">MRAAFHKIFWGLIIVLVEINIEVIDILPDPLGYYLIFSGIQLVLEKYPIGKKASYLAFALIFISIPTIFIPRQNAEYNHLTIFSTETLYTFLVDILHIVIVFYLFQLMLSIAKEQGEKELYSRTLTIFKLYIIITLITMIISPFALHISKEWLGVFIIIPLLTYFVMEIIFLVLVRRFGKIQADI</sequence>
<comment type="caution">
    <text evidence="2">The sequence shown here is derived from an EMBL/GenBank/DDBJ whole genome shotgun (WGS) entry which is preliminary data.</text>
</comment>
<dbReference type="Proteomes" id="UP000581688">
    <property type="component" value="Unassembled WGS sequence"/>
</dbReference>
<evidence type="ECO:0000256" key="1">
    <source>
        <dbReference type="SAM" id="Phobius"/>
    </source>
</evidence>
<name>A0A841Q902_9BACI</name>
<keyword evidence="1" id="KW-1133">Transmembrane helix</keyword>
<dbReference type="AlphaFoldDB" id="A0A841Q902"/>
<organism evidence="2 3">
    <name type="scientific">Salirhabdus euzebyi</name>
    <dbReference type="NCBI Taxonomy" id="394506"/>
    <lineage>
        <taxon>Bacteria</taxon>
        <taxon>Bacillati</taxon>
        <taxon>Bacillota</taxon>
        <taxon>Bacilli</taxon>
        <taxon>Bacillales</taxon>
        <taxon>Bacillaceae</taxon>
        <taxon>Salirhabdus</taxon>
    </lineage>
</organism>
<dbReference type="EMBL" id="JACHGH010000012">
    <property type="protein sequence ID" value="MBB6454742.1"/>
    <property type="molecule type" value="Genomic_DNA"/>
</dbReference>
<protein>
    <submittedName>
        <fullName evidence="2">Uncharacterized protein</fullName>
    </submittedName>
</protein>
<proteinExistence type="predicted"/>
<keyword evidence="1" id="KW-0472">Membrane</keyword>